<keyword evidence="2 6" id="KW-0489">Methyltransferase</keyword>
<dbReference type="PANTHER" id="PTHR43191">
    <property type="entry name" value="RRNA METHYLTRANSFERASE 3"/>
    <property type="match status" value="1"/>
</dbReference>
<dbReference type="InterPro" id="IPR029028">
    <property type="entry name" value="Alpha/beta_knot_MTases"/>
</dbReference>
<dbReference type="SUPFAM" id="SSF75217">
    <property type="entry name" value="alpha/beta knot"/>
    <property type="match status" value="1"/>
</dbReference>
<evidence type="ECO:0000259" key="4">
    <source>
        <dbReference type="Pfam" id="PF00588"/>
    </source>
</evidence>
<dbReference type="InterPro" id="IPR051259">
    <property type="entry name" value="rRNA_Methyltransferase"/>
</dbReference>
<dbReference type="Pfam" id="PF22435">
    <property type="entry name" value="MRM3-like_sub_bind"/>
    <property type="match status" value="1"/>
</dbReference>
<feature type="domain" description="MRM3-like substrate binding" evidence="5">
    <location>
        <begin position="8"/>
        <end position="91"/>
    </location>
</feature>
<evidence type="ECO:0000256" key="3">
    <source>
        <dbReference type="ARBA" id="ARBA00022679"/>
    </source>
</evidence>
<dbReference type="Proteomes" id="UP000552241">
    <property type="component" value="Unassembled WGS sequence"/>
</dbReference>
<dbReference type="SUPFAM" id="SSF55315">
    <property type="entry name" value="L30e-like"/>
    <property type="match status" value="1"/>
</dbReference>
<dbReference type="InterPro" id="IPR029026">
    <property type="entry name" value="tRNA_m1G_MTases_N"/>
</dbReference>
<reference evidence="6 7" key="1">
    <citation type="submission" date="2020-07" db="EMBL/GenBank/DDBJ databases">
        <title>Moheibacter lacus sp. nov., a member of the family Flavobacteriaceae isolated from freshwater lake sediment.</title>
        <authorList>
            <person name="Liu Y."/>
        </authorList>
    </citation>
    <scope>NUCLEOTIDE SEQUENCE [LARGE SCALE GENOMIC DNA]</scope>
    <source>
        <strain evidence="6 7">BDHS18</strain>
    </source>
</reference>
<dbReference type="CDD" id="cd18104">
    <property type="entry name" value="SpoU-like_RNA-MTase"/>
    <property type="match status" value="1"/>
</dbReference>
<dbReference type="GO" id="GO:0006396">
    <property type="term" value="P:RNA processing"/>
    <property type="evidence" value="ECO:0007669"/>
    <property type="project" value="InterPro"/>
</dbReference>
<dbReference type="GO" id="GO:0032259">
    <property type="term" value="P:methylation"/>
    <property type="evidence" value="ECO:0007669"/>
    <property type="project" value="UniProtKB-KW"/>
</dbReference>
<dbReference type="Gene3D" id="3.30.1330.30">
    <property type="match status" value="1"/>
</dbReference>
<dbReference type="Gene3D" id="3.40.1280.10">
    <property type="match status" value="1"/>
</dbReference>
<dbReference type="PANTHER" id="PTHR43191:SF2">
    <property type="entry name" value="RRNA METHYLTRANSFERASE 3, MITOCHONDRIAL"/>
    <property type="match status" value="1"/>
</dbReference>
<proteinExistence type="inferred from homology"/>
<evidence type="ECO:0000256" key="1">
    <source>
        <dbReference type="ARBA" id="ARBA00007228"/>
    </source>
</evidence>
<dbReference type="EMBL" id="JACDZE010000001">
    <property type="protein sequence ID" value="MBA5629033.1"/>
    <property type="molecule type" value="Genomic_DNA"/>
</dbReference>
<evidence type="ECO:0000313" key="7">
    <source>
        <dbReference type="Proteomes" id="UP000552241"/>
    </source>
</evidence>
<dbReference type="InterPro" id="IPR001537">
    <property type="entry name" value="SpoU_MeTrfase"/>
</dbReference>
<dbReference type="AlphaFoldDB" id="A0A838ZRK7"/>
<evidence type="ECO:0000313" key="6">
    <source>
        <dbReference type="EMBL" id="MBA5629033.1"/>
    </source>
</evidence>
<sequence length="259" mass="28974">MQIESLQNPKIKNLLKLQEKSRERKKQGLFVVEGVQENQLAMNAGFEPVEFFICPSIFSESLDLEAQFQTEVSKPLFEKIAYRGTTGGIIGVYKTEHVDLQDVQLSEKALIVVLERVEKPGNLGAVLRTCDGAGVDLVVVCDPLVDFFNPNVIRSSVGTIFTNQLVSTTKEELVNWLKKNQIQLFSTYLNEDTKSLYQIEFSKSSAIVFGTEAFGLTDFWVEHSDELVKIPMNGKVDSLNVSNAAAICIYEAVRQKSKI</sequence>
<dbReference type="InterPro" id="IPR029064">
    <property type="entry name" value="Ribosomal_eL30-like_sf"/>
</dbReference>
<dbReference type="InterPro" id="IPR053888">
    <property type="entry name" value="MRM3-like_sub_bind"/>
</dbReference>
<keyword evidence="3 6" id="KW-0808">Transferase</keyword>
<feature type="domain" description="tRNA/rRNA methyltransferase SpoU type" evidence="4">
    <location>
        <begin position="110"/>
        <end position="250"/>
    </location>
</feature>
<accession>A0A838ZRK7</accession>
<dbReference type="GO" id="GO:0003723">
    <property type="term" value="F:RNA binding"/>
    <property type="evidence" value="ECO:0007669"/>
    <property type="project" value="InterPro"/>
</dbReference>
<dbReference type="Pfam" id="PF00588">
    <property type="entry name" value="SpoU_methylase"/>
    <property type="match status" value="1"/>
</dbReference>
<evidence type="ECO:0000256" key="2">
    <source>
        <dbReference type="ARBA" id="ARBA00022603"/>
    </source>
</evidence>
<evidence type="ECO:0000259" key="5">
    <source>
        <dbReference type="Pfam" id="PF22435"/>
    </source>
</evidence>
<dbReference type="GO" id="GO:0008173">
    <property type="term" value="F:RNA methyltransferase activity"/>
    <property type="evidence" value="ECO:0007669"/>
    <property type="project" value="InterPro"/>
</dbReference>
<dbReference type="RefSeq" id="WP_182042601.1">
    <property type="nucleotide sequence ID" value="NZ_JACDZE010000001.1"/>
</dbReference>
<name>A0A838ZRK7_9FLAO</name>
<organism evidence="6 7">
    <name type="scientific">Moheibacter lacus</name>
    <dbReference type="NCBI Taxonomy" id="2745851"/>
    <lineage>
        <taxon>Bacteria</taxon>
        <taxon>Pseudomonadati</taxon>
        <taxon>Bacteroidota</taxon>
        <taxon>Flavobacteriia</taxon>
        <taxon>Flavobacteriales</taxon>
        <taxon>Weeksellaceae</taxon>
        <taxon>Moheibacter</taxon>
    </lineage>
</organism>
<keyword evidence="7" id="KW-1185">Reference proteome</keyword>
<comment type="similarity">
    <text evidence="1">Belongs to the class IV-like SAM-binding methyltransferase superfamily. RNA methyltransferase TrmH family.</text>
</comment>
<comment type="caution">
    <text evidence="6">The sequence shown here is derived from an EMBL/GenBank/DDBJ whole genome shotgun (WGS) entry which is preliminary data.</text>
</comment>
<gene>
    <name evidence="6" type="ORF">HU137_04530</name>
</gene>
<protein>
    <submittedName>
        <fullName evidence="6">RNA methyltransferase</fullName>
    </submittedName>
</protein>